<keyword evidence="17" id="KW-0464">Manganese</keyword>
<evidence type="ECO:0000313" key="24">
    <source>
        <dbReference type="Proteomes" id="UP001057520"/>
    </source>
</evidence>
<evidence type="ECO:0000256" key="12">
    <source>
        <dbReference type="ARBA" id="ARBA00022840"/>
    </source>
</evidence>
<evidence type="ECO:0000256" key="15">
    <source>
        <dbReference type="ARBA" id="ARBA00023172"/>
    </source>
</evidence>
<protein>
    <recommendedName>
        <fullName evidence="2">DNA ligase (ATP)</fullName>
        <ecNumber evidence="2">6.5.1.1</ecNumber>
    </recommendedName>
    <alternativeName>
        <fullName evidence="19">NHEJ DNA polymerase</fullName>
    </alternativeName>
</protein>
<evidence type="ECO:0000256" key="21">
    <source>
        <dbReference type="SAM" id="MobiDB-lite"/>
    </source>
</evidence>
<dbReference type="NCBIfam" id="TIGR02779">
    <property type="entry name" value="NHEJ_ligase_lig"/>
    <property type="match status" value="1"/>
</dbReference>
<dbReference type="InterPro" id="IPR012309">
    <property type="entry name" value="DNA_ligase_ATP-dep_C"/>
</dbReference>
<feature type="compositionally biased region" description="Low complexity" evidence="21">
    <location>
        <begin position="247"/>
        <end position="269"/>
    </location>
</feature>
<evidence type="ECO:0000256" key="14">
    <source>
        <dbReference type="ARBA" id="ARBA00023125"/>
    </source>
</evidence>
<evidence type="ECO:0000256" key="4">
    <source>
        <dbReference type="ARBA" id="ARBA00022679"/>
    </source>
</evidence>
<evidence type="ECO:0000256" key="13">
    <source>
        <dbReference type="ARBA" id="ARBA00022932"/>
    </source>
</evidence>
<dbReference type="InterPro" id="IPR033651">
    <property type="entry name" value="PaeLigD_Pol-like"/>
</dbReference>
<evidence type="ECO:0000256" key="18">
    <source>
        <dbReference type="ARBA" id="ARBA00023268"/>
    </source>
</evidence>
<keyword evidence="12" id="KW-0067">ATP-binding</keyword>
<gene>
    <name evidence="23" type="primary">ligD</name>
    <name evidence="23" type="ORF">MZV50_18265</name>
</gene>
<dbReference type="Pfam" id="PF21686">
    <property type="entry name" value="LigD_Prim-Pol"/>
    <property type="match status" value="1"/>
</dbReference>
<keyword evidence="7" id="KW-0479">Metal-binding</keyword>
<evidence type="ECO:0000256" key="1">
    <source>
        <dbReference type="ARBA" id="ARBA00001936"/>
    </source>
</evidence>
<dbReference type="Gene3D" id="3.30.1490.70">
    <property type="match status" value="1"/>
</dbReference>
<dbReference type="EMBL" id="CP096040">
    <property type="protein sequence ID" value="USQ94520.1"/>
    <property type="molecule type" value="Genomic_DNA"/>
</dbReference>
<keyword evidence="13" id="KW-0239">DNA-directed DNA polymerase</keyword>
<dbReference type="Gene3D" id="3.30.470.30">
    <property type="entry name" value="DNA ligase/mRNA capping enzyme"/>
    <property type="match status" value="1"/>
</dbReference>
<dbReference type="InterPro" id="IPR014145">
    <property type="entry name" value="LigD_pol_dom"/>
</dbReference>
<dbReference type="Pfam" id="PF04679">
    <property type="entry name" value="DNA_ligase_A_C"/>
    <property type="match status" value="1"/>
</dbReference>
<organism evidence="23 24">
    <name type="scientific">Caulobacter segnis</name>
    <dbReference type="NCBI Taxonomy" id="88688"/>
    <lineage>
        <taxon>Bacteria</taxon>
        <taxon>Pseudomonadati</taxon>
        <taxon>Pseudomonadota</taxon>
        <taxon>Alphaproteobacteria</taxon>
        <taxon>Caulobacterales</taxon>
        <taxon>Caulobacteraceae</taxon>
        <taxon>Caulobacter</taxon>
    </lineage>
</organism>
<comment type="catalytic activity">
    <reaction evidence="20">
        <text>ATP + (deoxyribonucleotide)n-3'-hydroxyl + 5'-phospho-(deoxyribonucleotide)m = (deoxyribonucleotide)n+m + AMP + diphosphate.</text>
        <dbReference type="EC" id="6.5.1.1"/>
    </reaction>
</comment>
<feature type="domain" description="ATP-dependent DNA ligase family profile" evidence="22">
    <location>
        <begin position="361"/>
        <end position="488"/>
    </location>
</feature>
<keyword evidence="9" id="KW-0227">DNA damage</keyword>
<evidence type="ECO:0000256" key="3">
    <source>
        <dbReference type="ARBA" id="ARBA00022598"/>
    </source>
</evidence>
<accession>A0ABY4ZPA6</accession>
<keyword evidence="3 23" id="KW-0436">Ligase</keyword>
<reference evidence="23 24" key="1">
    <citation type="submission" date="2022-04" db="EMBL/GenBank/DDBJ databases">
        <title>Genome sequence of soybean root-associated Caulobacter segnis RL271.</title>
        <authorList>
            <person name="Longley R."/>
            <person name="Bonito G."/>
            <person name="Trigodet F."/>
            <person name="Crosson S."/>
            <person name="Fiebig A."/>
        </authorList>
    </citation>
    <scope>NUCLEOTIDE SEQUENCE [LARGE SCALE GENOMIC DNA]</scope>
    <source>
        <strain evidence="23 24">RL271</strain>
    </source>
</reference>
<evidence type="ECO:0000256" key="19">
    <source>
        <dbReference type="ARBA" id="ARBA00029943"/>
    </source>
</evidence>
<evidence type="ECO:0000256" key="8">
    <source>
        <dbReference type="ARBA" id="ARBA00022741"/>
    </source>
</evidence>
<evidence type="ECO:0000256" key="5">
    <source>
        <dbReference type="ARBA" id="ARBA00022695"/>
    </source>
</evidence>
<keyword evidence="14" id="KW-0238">DNA-binding</keyword>
<dbReference type="PANTHER" id="PTHR42705:SF2">
    <property type="entry name" value="BIFUNCTIONAL NON-HOMOLOGOUS END JOINING PROTEIN LIGD"/>
    <property type="match status" value="1"/>
</dbReference>
<dbReference type="Gene3D" id="3.90.920.10">
    <property type="entry name" value="DNA primase, PRIM domain"/>
    <property type="match status" value="1"/>
</dbReference>
<evidence type="ECO:0000256" key="20">
    <source>
        <dbReference type="ARBA" id="ARBA00034003"/>
    </source>
</evidence>
<dbReference type="CDD" id="cd04862">
    <property type="entry name" value="PaeLigD_Pol_like"/>
    <property type="match status" value="1"/>
</dbReference>
<keyword evidence="8" id="KW-0547">Nucleotide-binding</keyword>
<evidence type="ECO:0000256" key="16">
    <source>
        <dbReference type="ARBA" id="ARBA00023204"/>
    </source>
</evidence>
<keyword evidence="11" id="KW-0269">Exonuclease</keyword>
<dbReference type="SUPFAM" id="SSF56091">
    <property type="entry name" value="DNA ligase/mRNA capping enzyme, catalytic domain"/>
    <property type="match status" value="1"/>
</dbReference>
<evidence type="ECO:0000256" key="11">
    <source>
        <dbReference type="ARBA" id="ARBA00022839"/>
    </source>
</evidence>
<dbReference type="PROSITE" id="PS50160">
    <property type="entry name" value="DNA_LIGASE_A3"/>
    <property type="match status" value="1"/>
</dbReference>
<proteinExistence type="predicted"/>
<evidence type="ECO:0000259" key="22">
    <source>
        <dbReference type="PROSITE" id="PS50160"/>
    </source>
</evidence>
<keyword evidence="15" id="KW-0233">DNA recombination</keyword>
<keyword evidence="5" id="KW-0548">Nucleotidyltransferase</keyword>
<dbReference type="PANTHER" id="PTHR42705">
    <property type="entry name" value="BIFUNCTIONAL NON-HOMOLOGOUS END JOINING PROTEIN LIGD"/>
    <property type="match status" value="1"/>
</dbReference>
<keyword evidence="18" id="KW-0511">Multifunctional enzyme</keyword>
<dbReference type="Pfam" id="PF13298">
    <property type="entry name" value="LigD_N"/>
    <property type="match status" value="1"/>
</dbReference>
<dbReference type="GO" id="GO:0003910">
    <property type="term" value="F:DNA ligase (ATP) activity"/>
    <property type="evidence" value="ECO:0007669"/>
    <property type="project" value="UniProtKB-EC"/>
</dbReference>
<evidence type="ECO:0000256" key="6">
    <source>
        <dbReference type="ARBA" id="ARBA00022722"/>
    </source>
</evidence>
<dbReference type="Gene3D" id="2.40.50.140">
    <property type="entry name" value="Nucleic acid-binding proteins"/>
    <property type="match status" value="1"/>
</dbReference>
<dbReference type="SUPFAM" id="SSF50249">
    <property type="entry name" value="Nucleic acid-binding proteins"/>
    <property type="match status" value="1"/>
</dbReference>
<evidence type="ECO:0000256" key="10">
    <source>
        <dbReference type="ARBA" id="ARBA00022801"/>
    </source>
</evidence>
<keyword evidence="4" id="KW-0808">Transferase</keyword>
<dbReference type="InterPro" id="IPR012310">
    <property type="entry name" value="DNA_ligase_ATP-dep_cent"/>
</dbReference>
<dbReference type="EC" id="6.5.1.1" evidence="2"/>
<evidence type="ECO:0000313" key="23">
    <source>
        <dbReference type="EMBL" id="USQ94520.1"/>
    </source>
</evidence>
<dbReference type="InterPro" id="IPR012340">
    <property type="entry name" value="NA-bd_OB-fold"/>
</dbReference>
<evidence type="ECO:0000256" key="9">
    <source>
        <dbReference type="ARBA" id="ARBA00022763"/>
    </source>
</evidence>
<keyword evidence="16" id="KW-0234">DNA repair</keyword>
<evidence type="ECO:0000256" key="7">
    <source>
        <dbReference type="ARBA" id="ARBA00022723"/>
    </source>
</evidence>
<dbReference type="InterPro" id="IPR052171">
    <property type="entry name" value="NHEJ_LigD"/>
</dbReference>
<evidence type="ECO:0000256" key="17">
    <source>
        <dbReference type="ARBA" id="ARBA00023211"/>
    </source>
</evidence>
<keyword evidence="6" id="KW-0540">Nuclease</keyword>
<comment type="cofactor">
    <cofactor evidence="1">
        <name>Mn(2+)</name>
        <dbReference type="ChEBI" id="CHEBI:29035"/>
    </cofactor>
</comment>
<dbReference type="CDD" id="cd07906">
    <property type="entry name" value="Adenylation_DNA_ligase_LigD_LigC"/>
    <property type="match status" value="1"/>
</dbReference>
<dbReference type="InterPro" id="IPR014143">
    <property type="entry name" value="NHEJ_ligase_prk"/>
</dbReference>
<keyword evidence="10" id="KW-0378">Hydrolase</keyword>
<dbReference type="NCBIfam" id="TIGR02778">
    <property type="entry name" value="ligD_pol"/>
    <property type="match status" value="1"/>
</dbReference>
<feature type="region of interest" description="Disordered" evidence="21">
    <location>
        <begin position="215"/>
        <end position="274"/>
    </location>
</feature>
<sequence length="905" mass="98109">MAARKLAAYQAKRDFKLTAEPSGEVEVAASERARFVIQKHDATRLHYDLRLEHEGVFLSWAVTKGPSRDPHDKRLAVHVEDHPLAYGDFEGTIPAGQYGGGTVMLWDRGWWAPEPGFDLEKGLKKGEIKLVFAGERMKGGYVLVRINNDKFAKGGSSGKRENWLLIKHRDEFAIEGDLDFLNDTSFSIASGRTMEQIAAGKGKAPTPFMTAKAAASDAVWNSNRSPEASAERAAEETGAPRGREAKSPAPAAKASSRAAPKATKKAPMPDFVPPQLCKLVDRPPGGGDWVHEIKFDGYRMQLRIEGGKVTLRTRTGLDWSKRFPDLVSEAEDLPDSLIDGEVVALDESGSPTFSGLQAALSEEKTEELIFFAFDLLHERGEDLTDRPLSERKARLKALLPASGQKGGERIRYVEHFQSGGEAVLQSACKMSLEGVVSKKLDAPYRSGKPGTWTKAKCRAGHEVVIGGWTTTGEAFRSLIVGIYNDEGQLAHVGRVGTGFSRDKVAKLLPALKKLARKTSPFGGQGASKGGAPRGGANIHWVDPELVAEIEFAGFTGDGSVRQASFKGLREDKPAKAVEAETPAPVEDVELAQPKVTTATPRRAGGKAQVLGVAISNPDKPLWPDASDGTPGTKLDLAAYFEAVGPWMLEHVKGRPCSVIRMPDGIKGETFFQRHSGKGVSALIDEVTVSGDRKPYLMFNTVESLVAAAQWGATELHPWNCQPGEPEVPGRLVFDLDPAPDVPFDAVVEGAREIRDRLEALGLVPFCKTTGGKGLHVVTPLKGSKVDWDAAKAFAREVCARMAADSPEQYLITMAKKERGGRIFLDYLRNDRMSTAVAPLSPRGRPGAPVSWPVAWTQVRKGLEPSRFNIRTAPGLLKDLDAWDAYADSERDLAAAIKKLGTKGSR</sequence>
<dbReference type="Proteomes" id="UP001057520">
    <property type="component" value="Chromosome"/>
</dbReference>
<name>A0ABY4ZPA6_9CAUL</name>
<evidence type="ECO:0000256" key="2">
    <source>
        <dbReference type="ARBA" id="ARBA00012727"/>
    </source>
</evidence>
<dbReference type="CDD" id="cd07971">
    <property type="entry name" value="OBF_DNA_ligase_LigD"/>
    <property type="match status" value="1"/>
</dbReference>
<dbReference type="InterPro" id="IPR014146">
    <property type="entry name" value="LigD_ligase_dom"/>
</dbReference>
<dbReference type="InterPro" id="IPR014144">
    <property type="entry name" value="LigD_PE_domain"/>
</dbReference>
<keyword evidence="24" id="KW-1185">Reference proteome</keyword>
<dbReference type="NCBIfam" id="NF004628">
    <property type="entry name" value="PRK05972.1"/>
    <property type="match status" value="1"/>
</dbReference>
<dbReference type="NCBIfam" id="TIGR02776">
    <property type="entry name" value="NHEJ_ligase_prk"/>
    <property type="match status" value="1"/>
</dbReference>
<dbReference type="NCBIfam" id="TIGR02777">
    <property type="entry name" value="LigD_PE_dom"/>
    <property type="match status" value="1"/>
</dbReference>
<dbReference type="Pfam" id="PF01068">
    <property type="entry name" value="DNA_ligase_A_M"/>
    <property type="match status" value="1"/>
</dbReference>